<accession>A0A843WAU9</accession>
<organism evidence="8 9">
    <name type="scientific">Colocasia esculenta</name>
    <name type="common">Wild taro</name>
    <name type="synonym">Arum esculentum</name>
    <dbReference type="NCBI Taxonomy" id="4460"/>
    <lineage>
        <taxon>Eukaryota</taxon>
        <taxon>Viridiplantae</taxon>
        <taxon>Streptophyta</taxon>
        <taxon>Embryophyta</taxon>
        <taxon>Tracheophyta</taxon>
        <taxon>Spermatophyta</taxon>
        <taxon>Magnoliopsida</taxon>
        <taxon>Liliopsida</taxon>
        <taxon>Araceae</taxon>
        <taxon>Aroideae</taxon>
        <taxon>Colocasieae</taxon>
        <taxon>Colocasia</taxon>
    </lineage>
</organism>
<dbReference type="Proteomes" id="UP000652761">
    <property type="component" value="Unassembled WGS sequence"/>
</dbReference>
<comment type="pathway">
    <text evidence="2">Protein modification; protein ubiquitination.</text>
</comment>
<evidence type="ECO:0000256" key="5">
    <source>
        <dbReference type="ARBA" id="ARBA00022786"/>
    </source>
</evidence>
<proteinExistence type="predicted"/>
<comment type="catalytic activity">
    <reaction evidence="1">
        <text>S-ubiquitinyl-[E2 ubiquitin-conjugating enzyme]-L-cysteine + [acceptor protein]-L-lysine = [E2 ubiquitin-conjugating enzyme]-L-cysteine + N(6)-ubiquitinyl-[acceptor protein]-L-lysine.</text>
        <dbReference type="EC" id="2.3.2.26"/>
    </reaction>
</comment>
<dbReference type="GO" id="GO:0061630">
    <property type="term" value="F:ubiquitin protein ligase activity"/>
    <property type="evidence" value="ECO:0007669"/>
    <property type="project" value="UniProtKB-EC"/>
</dbReference>
<keyword evidence="4" id="KW-0808">Transferase</keyword>
<comment type="caution">
    <text evidence="8">The sequence shown here is derived from an EMBL/GenBank/DDBJ whole genome shotgun (WGS) entry which is preliminary data.</text>
</comment>
<dbReference type="InterPro" id="IPR035983">
    <property type="entry name" value="Hect_E3_ubiquitin_ligase"/>
</dbReference>
<reference evidence="8" key="1">
    <citation type="submission" date="2017-07" db="EMBL/GenBank/DDBJ databases">
        <title>Taro Niue Genome Assembly and Annotation.</title>
        <authorList>
            <person name="Atibalentja N."/>
            <person name="Keating K."/>
            <person name="Fields C.J."/>
        </authorList>
    </citation>
    <scope>NUCLEOTIDE SEQUENCE</scope>
    <source>
        <strain evidence="8">Niue_2</strain>
        <tissue evidence="8">Leaf</tissue>
    </source>
</reference>
<evidence type="ECO:0000313" key="9">
    <source>
        <dbReference type="Proteomes" id="UP000652761"/>
    </source>
</evidence>
<feature type="active site" description="Glycyl thioester intermediate" evidence="6">
    <location>
        <position position="166"/>
    </location>
</feature>
<dbReference type="PANTHER" id="PTHR11254:SF424">
    <property type="entry name" value="E3 UBIQUITIN-PROTEIN LIGASE UPL5"/>
    <property type="match status" value="1"/>
</dbReference>
<protein>
    <recommendedName>
        <fullName evidence="3">HECT-type E3 ubiquitin transferase</fullName>
        <ecNumber evidence="3">2.3.2.26</ecNumber>
    </recommendedName>
</protein>
<dbReference type="OrthoDB" id="587448at2759"/>
<evidence type="ECO:0000259" key="7">
    <source>
        <dbReference type="PROSITE" id="PS50237"/>
    </source>
</evidence>
<dbReference type="PANTHER" id="PTHR11254">
    <property type="entry name" value="HECT DOMAIN UBIQUITIN-PROTEIN LIGASE"/>
    <property type="match status" value="1"/>
</dbReference>
<evidence type="ECO:0000256" key="6">
    <source>
        <dbReference type="PROSITE-ProRule" id="PRU00104"/>
    </source>
</evidence>
<keyword evidence="9" id="KW-1185">Reference proteome</keyword>
<dbReference type="EC" id="2.3.2.26" evidence="3"/>
<keyword evidence="5 6" id="KW-0833">Ubl conjugation pathway</keyword>
<evidence type="ECO:0000256" key="1">
    <source>
        <dbReference type="ARBA" id="ARBA00000885"/>
    </source>
</evidence>
<evidence type="ECO:0000256" key="3">
    <source>
        <dbReference type="ARBA" id="ARBA00012485"/>
    </source>
</evidence>
<feature type="domain" description="HECT" evidence="7">
    <location>
        <begin position="113"/>
        <end position="200"/>
    </location>
</feature>
<sequence>MTAARGRGGSAGRAVGGAGLRWWIGGAGCDAQQVEGLPSSALLRLVMADNFDAGGKWVCTCQGNLQLQDEARNHLVELLPELRGQLLNAEKRFGALKFAVRSACLAGSFKRLQVVEGMSTEQQRVLLFFWTSVKYLPVDGFSGLASKLYIYKTSDSHDRLPTSHTCFYRLCLPEYPSLPIMRKQLQFITQEHVGCSFGTW</sequence>
<dbReference type="GO" id="GO:0000209">
    <property type="term" value="P:protein polyubiquitination"/>
    <property type="evidence" value="ECO:0007669"/>
    <property type="project" value="TreeGrafter"/>
</dbReference>
<dbReference type="SUPFAM" id="SSF56204">
    <property type="entry name" value="Hect, E3 ligase catalytic domain"/>
    <property type="match status" value="1"/>
</dbReference>
<name>A0A843WAU9_COLES</name>
<dbReference type="GO" id="GO:0006511">
    <property type="term" value="P:ubiquitin-dependent protein catabolic process"/>
    <property type="evidence" value="ECO:0007669"/>
    <property type="project" value="TreeGrafter"/>
</dbReference>
<dbReference type="GO" id="GO:0005737">
    <property type="term" value="C:cytoplasm"/>
    <property type="evidence" value="ECO:0007669"/>
    <property type="project" value="TreeGrafter"/>
</dbReference>
<dbReference type="Gene3D" id="3.30.2410.10">
    <property type="entry name" value="Hect, E3 ligase catalytic domain"/>
    <property type="match status" value="1"/>
</dbReference>
<gene>
    <name evidence="8" type="ORF">Taro_037803</name>
</gene>
<dbReference type="EMBL" id="NMUH01003326">
    <property type="protein sequence ID" value="MQM04996.1"/>
    <property type="molecule type" value="Genomic_DNA"/>
</dbReference>
<dbReference type="Pfam" id="PF00632">
    <property type="entry name" value="HECT"/>
    <property type="match status" value="1"/>
</dbReference>
<evidence type="ECO:0000313" key="8">
    <source>
        <dbReference type="EMBL" id="MQM04996.1"/>
    </source>
</evidence>
<dbReference type="PROSITE" id="PS50237">
    <property type="entry name" value="HECT"/>
    <property type="match status" value="1"/>
</dbReference>
<dbReference type="InterPro" id="IPR050409">
    <property type="entry name" value="E3_ubiq-protein_ligase"/>
</dbReference>
<evidence type="ECO:0000256" key="2">
    <source>
        <dbReference type="ARBA" id="ARBA00004906"/>
    </source>
</evidence>
<dbReference type="InterPro" id="IPR000569">
    <property type="entry name" value="HECT_dom"/>
</dbReference>
<dbReference type="AlphaFoldDB" id="A0A843WAU9"/>
<evidence type="ECO:0000256" key="4">
    <source>
        <dbReference type="ARBA" id="ARBA00022679"/>
    </source>
</evidence>